<gene>
    <name evidence="2" type="ORF">Enr13x_48810</name>
</gene>
<keyword evidence="3" id="KW-1185">Reference proteome</keyword>
<dbReference type="Proteomes" id="UP000319004">
    <property type="component" value="Chromosome"/>
</dbReference>
<sequence length="308" mass="34737">MLEDRVLENVVKSVESINGVQDPGEVPLVIHSAVRGPIAEMSFLRRSLLFAELSMISYNDDAEARAAAAIAGFDDVTFFDRDGSQAYRFRNGHDCVIACRGTEPNEWNDIRADANAASVLAETVGRVHRGFKTEVDDLWPMVETALLDNEHSLYFCGHSLGGAMATICAGRCHLSHIPSNPMELFTFGSPRVGDKRYINYVKLDHYRFVHNNDIVTRVPPSFLGYRHSGSEVYFDRNGRIRKLGRVSKRRDKWHGFLRGLRRWKIDHFADHSIHQYIDSIVAAVRDEEQRLRSGGLAKPASAYADTDE</sequence>
<dbReference type="EMBL" id="CP037423">
    <property type="protein sequence ID" value="QDV45008.1"/>
    <property type="molecule type" value="Genomic_DNA"/>
</dbReference>
<evidence type="ECO:0000259" key="1">
    <source>
        <dbReference type="Pfam" id="PF01764"/>
    </source>
</evidence>
<dbReference type="AlphaFoldDB" id="A0A518HVZ0"/>
<dbReference type="Pfam" id="PF01764">
    <property type="entry name" value="Lipase_3"/>
    <property type="match status" value="1"/>
</dbReference>
<dbReference type="InterPro" id="IPR051218">
    <property type="entry name" value="Sec_MonoDiacylglyc_Lipase"/>
</dbReference>
<name>A0A518HVZ0_9BACT</name>
<evidence type="ECO:0000313" key="3">
    <source>
        <dbReference type="Proteomes" id="UP000319004"/>
    </source>
</evidence>
<organism evidence="2 3">
    <name type="scientific">Stieleria neptunia</name>
    <dbReference type="NCBI Taxonomy" id="2527979"/>
    <lineage>
        <taxon>Bacteria</taxon>
        <taxon>Pseudomonadati</taxon>
        <taxon>Planctomycetota</taxon>
        <taxon>Planctomycetia</taxon>
        <taxon>Pirellulales</taxon>
        <taxon>Pirellulaceae</taxon>
        <taxon>Stieleria</taxon>
    </lineage>
</organism>
<proteinExistence type="predicted"/>
<dbReference type="Gene3D" id="3.40.50.1820">
    <property type="entry name" value="alpha/beta hydrolase"/>
    <property type="match status" value="1"/>
</dbReference>
<evidence type="ECO:0000313" key="2">
    <source>
        <dbReference type="EMBL" id="QDV45008.1"/>
    </source>
</evidence>
<protein>
    <submittedName>
        <fullName evidence="2">Lipase (Class 3)</fullName>
    </submittedName>
</protein>
<accession>A0A518HVZ0</accession>
<dbReference type="CDD" id="cd00519">
    <property type="entry name" value="Lipase_3"/>
    <property type="match status" value="1"/>
</dbReference>
<dbReference type="SUPFAM" id="SSF53474">
    <property type="entry name" value="alpha/beta-Hydrolases"/>
    <property type="match status" value="1"/>
</dbReference>
<dbReference type="InterPro" id="IPR002921">
    <property type="entry name" value="Fungal_lipase-type"/>
</dbReference>
<reference evidence="2 3" key="1">
    <citation type="submission" date="2019-03" db="EMBL/GenBank/DDBJ databases">
        <title>Deep-cultivation of Planctomycetes and their phenomic and genomic characterization uncovers novel biology.</title>
        <authorList>
            <person name="Wiegand S."/>
            <person name="Jogler M."/>
            <person name="Boedeker C."/>
            <person name="Pinto D."/>
            <person name="Vollmers J."/>
            <person name="Rivas-Marin E."/>
            <person name="Kohn T."/>
            <person name="Peeters S.H."/>
            <person name="Heuer A."/>
            <person name="Rast P."/>
            <person name="Oberbeckmann S."/>
            <person name="Bunk B."/>
            <person name="Jeske O."/>
            <person name="Meyerdierks A."/>
            <person name="Storesund J.E."/>
            <person name="Kallscheuer N."/>
            <person name="Luecker S."/>
            <person name="Lage O.M."/>
            <person name="Pohl T."/>
            <person name="Merkel B.J."/>
            <person name="Hornburger P."/>
            <person name="Mueller R.-W."/>
            <person name="Bruemmer F."/>
            <person name="Labrenz M."/>
            <person name="Spormann A.M."/>
            <person name="Op den Camp H."/>
            <person name="Overmann J."/>
            <person name="Amann R."/>
            <person name="Jetten M.S.M."/>
            <person name="Mascher T."/>
            <person name="Medema M.H."/>
            <person name="Devos D.P."/>
            <person name="Kaster A.-K."/>
            <person name="Ovreas L."/>
            <person name="Rohde M."/>
            <person name="Galperin M.Y."/>
            <person name="Jogler C."/>
        </authorList>
    </citation>
    <scope>NUCLEOTIDE SEQUENCE [LARGE SCALE GENOMIC DNA]</scope>
    <source>
        <strain evidence="2 3">Enr13</strain>
    </source>
</reference>
<dbReference type="InterPro" id="IPR029058">
    <property type="entry name" value="AB_hydrolase_fold"/>
</dbReference>
<dbReference type="PANTHER" id="PTHR45856:SF24">
    <property type="entry name" value="FUNGAL LIPASE-LIKE DOMAIN-CONTAINING PROTEIN"/>
    <property type="match status" value="1"/>
</dbReference>
<dbReference type="KEGG" id="snep:Enr13x_48810"/>
<dbReference type="PANTHER" id="PTHR45856">
    <property type="entry name" value="ALPHA/BETA-HYDROLASES SUPERFAMILY PROTEIN"/>
    <property type="match status" value="1"/>
</dbReference>
<dbReference type="GO" id="GO:0006629">
    <property type="term" value="P:lipid metabolic process"/>
    <property type="evidence" value="ECO:0007669"/>
    <property type="project" value="InterPro"/>
</dbReference>
<feature type="domain" description="Fungal lipase-type" evidence="1">
    <location>
        <begin position="96"/>
        <end position="221"/>
    </location>
</feature>